<evidence type="ECO:0000313" key="2">
    <source>
        <dbReference type="Proteomes" id="UP001152320"/>
    </source>
</evidence>
<dbReference type="EMBL" id="JAIZAY010000002">
    <property type="protein sequence ID" value="KAJ8047178.1"/>
    <property type="molecule type" value="Genomic_DNA"/>
</dbReference>
<gene>
    <name evidence="1" type="ORF">HOLleu_06104</name>
</gene>
<keyword evidence="2" id="KW-1185">Reference proteome</keyword>
<protein>
    <submittedName>
        <fullName evidence="1">Uncharacterized protein</fullName>
    </submittedName>
</protein>
<evidence type="ECO:0000313" key="1">
    <source>
        <dbReference type="EMBL" id="KAJ8047178.1"/>
    </source>
</evidence>
<dbReference type="AlphaFoldDB" id="A0A9Q1CL02"/>
<organism evidence="1 2">
    <name type="scientific">Holothuria leucospilota</name>
    <name type="common">Black long sea cucumber</name>
    <name type="synonym">Mertensiothuria leucospilota</name>
    <dbReference type="NCBI Taxonomy" id="206669"/>
    <lineage>
        <taxon>Eukaryota</taxon>
        <taxon>Metazoa</taxon>
        <taxon>Echinodermata</taxon>
        <taxon>Eleutherozoa</taxon>
        <taxon>Echinozoa</taxon>
        <taxon>Holothuroidea</taxon>
        <taxon>Aspidochirotacea</taxon>
        <taxon>Aspidochirotida</taxon>
        <taxon>Holothuriidae</taxon>
        <taxon>Holothuria</taxon>
    </lineage>
</organism>
<reference evidence="1" key="1">
    <citation type="submission" date="2021-10" db="EMBL/GenBank/DDBJ databases">
        <title>Tropical sea cucumber genome reveals ecological adaptation and Cuvierian tubules defense mechanism.</title>
        <authorList>
            <person name="Chen T."/>
        </authorList>
    </citation>
    <scope>NUCLEOTIDE SEQUENCE</scope>
    <source>
        <strain evidence="1">Nanhai2018</strain>
        <tissue evidence="1">Muscle</tissue>
    </source>
</reference>
<comment type="caution">
    <text evidence="1">The sequence shown here is derived from an EMBL/GenBank/DDBJ whole genome shotgun (WGS) entry which is preliminary data.</text>
</comment>
<name>A0A9Q1CL02_HOLLE</name>
<dbReference type="Proteomes" id="UP001152320">
    <property type="component" value="Chromosome 2"/>
</dbReference>
<accession>A0A9Q1CL02</accession>
<sequence length="77" mass="9177">MQMMEEAFPLWSVLEKETKTTLFRIFKSVFLFCGCDLTWKERNTSCTTARRRCLHLCLRATVRAGTEWRLRTGMLRL</sequence>
<proteinExistence type="predicted"/>